<dbReference type="PANTHER" id="PTHR35794">
    <property type="entry name" value="CELL DIVISION PROTEIN DIVIVA"/>
    <property type="match status" value="1"/>
</dbReference>
<sequence>MNIDKDGVKTMNQELKFTTKEILEKDFKTSMRGYNADEVDKFLDAIIQDYEVFNRKIKELEEENVHLKRDLKKASERQKQAPAQPVGSTNYDILQRLSNLEKAVFGNKL</sequence>
<evidence type="ECO:0000256" key="7">
    <source>
        <dbReference type="SAM" id="Coils"/>
    </source>
</evidence>
<feature type="coiled-coil region" evidence="7">
    <location>
        <begin position="43"/>
        <end position="77"/>
    </location>
</feature>
<dbReference type="AlphaFoldDB" id="W4QFV3"/>
<reference evidence="8" key="1">
    <citation type="journal article" date="2014" name="Genome Announc.">
        <title>Draft Genome Sequences of Three Alkaliphilic Bacillus Strains, Bacillus wakoensis JCM 9140T, Bacillus akibai JCM 9157T, and Bacillus hemicellulosilyticus JCM 9152T.</title>
        <authorList>
            <person name="Yuki M."/>
            <person name="Oshima K."/>
            <person name="Suda W."/>
            <person name="Oshida Y."/>
            <person name="Kitamura K."/>
            <person name="Iida T."/>
            <person name="Hattori M."/>
            <person name="Ohkuma M."/>
        </authorList>
    </citation>
    <scope>NUCLEOTIDE SEQUENCE [LARGE SCALE GENOMIC DNA]</scope>
    <source>
        <strain evidence="8">JCM 9152</strain>
    </source>
</reference>
<evidence type="ECO:0000256" key="6">
    <source>
        <dbReference type="ARBA" id="ARBA00023306"/>
    </source>
</evidence>
<dbReference type="PIRSF" id="PIRSF029938">
    <property type="entry name" value="UCP029938"/>
    <property type="match status" value="1"/>
</dbReference>
<evidence type="ECO:0000256" key="3">
    <source>
        <dbReference type="ARBA" id="ARBA00022618"/>
    </source>
</evidence>
<dbReference type="Pfam" id="PF05103">
    <property type="entry name" value="DivIVA"/>
    <property type="match status" value="1"/>
</dbReference>
<gene>
    <name evidence="8" type="ORF">JCM9152_1936</name>
</gene>
<dbReference type="GO" id="GO:0051301">
    <property type="term" value="P:cell division"/>
    <property type="evidence" value="ECO:0007669"/>
    <property type="project" value="UniProtKB-KW"/>
</dbReference>
<dbReference type="GO" id="GO:0005737">
    <property type="term" value="C:cytoplasm"/>
    <property type="evidence" value="ECO:0007669"/>
    <property type="project" value="UniProtKB-SubCell"/>
</dbReference>
<dbReference type="NCBIfam" id="TIGR03544">
    <property type="entry name" value="DivI1A_domain"/>
    <property type="match status" value="1"/>
</dbReference>
<dbReference type="InterPro" id="IPR019933">
    <property type="entry name" value="DivIVA_domain"/>
</dbReference>
<dbReference type="InterPro" id="IPR011229">
    <property type="entry name" value="Cell_cycle_GpsB"/>
</dbReference>
<dbReference type="STRING" id="1236971.JCM9152_1936"/>
<evidence type="ECO:0000313" key="9">
    <source>
        <dbReference type="Proteomes" id="UP000018895"/>
    </source>
</evidence>
<keyword evidence="5 7" id="KW-0175">Coiled coil</keyword>
<comment type="subcellular location">
    <subcellularLocation>
        <location evidence="1">Cytoplasm</location>
    </subcellularLocation>
</comment>
<dbReference type="Gene3D" id="6.10.250.660">
    <property type="match status" value="1"/>
</dbReference>
<keyword evidence="6" id="KW-0131">Cell cycle</keyword>
<proteinExistence type="predicted"/>
<dbReference type="GO" id="GO:0008360">
    <property type="term" value="P:regulation of cell shape"/>
    <property type="evidence" value="ECO:0007669"/>
    <property type="project" value="UniProtKB-KW"/>
</dbReference>
<evidence type="ECO:0000256" key="4">
    <source>
        <dbReference type="ARBA" id="ARBA00022960"/>
    </source>
</evidence>
<comment type="caution">
    <text evidence="8">The sequence shown here is derived from an EMBL/GenBank/DDBJ whole genome shotgun (WGS) entry which is preliminary data.</text>
</comment>
<keyword evidence="2" id="KW-0963">Cytoplasm</keyword>
<evidence type="ECO:0000256" key="1">
    <source>
        <dbReference type="ARBA" id="ARBA00004496"/>
    </source>
</evidence>
<dbReference type="PANTHER" id="PTHR35794:SF1">
    <property type="entry name" value="CELL CYCLE PROTEIN GPSB"/>
    <property type="match status" value="1"/>
</dbReference>
<dbReference type="NCBIfam" id="NF010725">
    <property type="entry name" value="PRK14127.1"/>
    <property type="match status" value="1"/>
</dbReference>
<dbReference type="InterPro" id="IPR007793">
    <property type="entry name" value="DivIVA_fam"/>
</dbReference>
<keyword evidence="4" id="KW-0133">Cell shape</keyword>
<dbReference type="Proteomes" id="UP000018895">
    <property type="component" value="Unassembled WGS sequence"/>
</dbReference>
<accession>W4QFV3</accession>
<organism evidence="8 9">
    <name type="scientific">Halalkalibacter hemicellulosilyticusJCM 9152</name>
    <dbReference type="NCBI Taxonomy" id="1236971"/>
    <lineage>
        <taxon>Bacteria</taxon>
        <taxon>Bacillati</taxon>
        <taxon>Bacillota</taxon>
        <taxon>Bacilli</taxon>
        <taxon>Bacillales</taxon>
        <taxon>Bacillaceae</taxon>
        <taxon>Halalkalibacter</taxon>
    </lineage>
</organism>
<evidence type="ECO:0000256" key="5">
    <source>
        <dbReference type="ARBA" id="ARBA00023054"/>
    </source>
</evidence>
<keyword evidence="9" id="KW-1185">Reference proteome</keyword>
<protein>
    <submittedName>
        <fullName evidence="8">Cell division protein GpsB</fullName>
    </submittedName>
</protein>
<name>W4QFV3_9BACI</name>
<keyword evidence="3 8" id="KW-0132">Cell division</keyword>
<dbReference type="EMBL" id="BAUU01000012">
    <property type="protein sequence ID" value="GAE30528.1"/>
    <property type="molecule type" value="Genomic_DNA"/>
</dbReference>
<evidence type="ECO:0000256" key="2">
    <source>
        <dbReference type="ARBA" id="ARBA00022490"/>
    </source>
</evidence>
<evidence type="ECO:0000313" key="8">
    <source>
        <dbReference type="EMBL" id="GAE30528.1"/>
    </source>
</evidence>